<dbReference type="AlphaFoldDB" id="X0TI87"/>
<feature type="non-terminal residue" evidence="2">
    <location>
        <position position="58"/>
    </location>
</feature>
<comment type="caution">
    <text evidence="2">The sequence shown here is derived from an EMBL/GenBank/DDBJ whole genome shotgun (WGS) entry which is preliminary data.</text>
</comment>
<accession>X0TI87</accession>
<name>X0TI87_9ZZZZ</name>
<organism evidence="2">
    <name type="scientific">marine sediment metagenome</name>
    <dbReference type="NCBI Taxonomy" id="412755"/>
    <lineage>
        <taxon>unclassified sequences</taxon>
        <taxon>metagenomes</taxon>
        <taxon>ecological metagenomes</taxon>
    </lineage>
</organism>
<sequence length="58" mass="6098">MEETGAADDLQEKVFFTVHICGEVQEPGVYDIESGLRIVDLIDLAGGATGSACLEAVN</sequence>
<dbReference type="Gene3D" id="3.10.560.10">
    <property type="entry name" value="Outer membrane lipoprotein wza domain like"/>
    <property type="match status" value="1"/>
</dbReference>
<dbReference type="InterPro" id="IPR019554">
    <property type="entry name" value="Soluble_ligand-bd"/>
</dbReference>
<reference evidence="2" key="1">
    <citation type="journal article" date="2014" name="Front. Microbiol.">
        <title>High frequency of phylogenetically diverse reductive dehalogenase-homologous genes in deep subseafloor sedimentary metagenomes.</title>
        <authorList>
            <person name="Kawai M."/>
            <person name="Futagami T."/>
            <person name="Toyoda A."/>
            <person name="Takaki Y."/>
            <person name="Nishi S."/>
            <person name="Hori S."/>
            <person name="Arai W."/>
            <person name="Tsubouchi T."/>
            <person name="Morono Y."/>
            <person name="Uchiyama I."/>
            <person name="Ito T."/>
            <person name="Fujiyama A."/>
            <person name="Inagaki F."/>
            <person name="Takami H."/>
        </authorList>
    </citation>
    <scope>NUCLEOTIDE SEQUENCE</scope>
    <source>
        <strain evidence="2">Expedition CK06-06</strain>
    </source>
</reference>
<evidence type="ECO:0000259" key="1">
    <source>
        <dbReference type="Pfam" id="PF10531"/>
    </source>
</evidence>
<feature type="domain" description="Soluble ligand binding" evidence="1">
    <location>
        <begin position="18"/>
        <end position="57"/>
    </location>
</feature>
<dbReference type="EMBL" id="BARS01015193">
    <property type="protein sequence ID" value="GAF87867.1"/>
    <property type="molecule type" value="Genomic_DNA"/>
</dbReference>
<proteinExistence type="predicted"/>
<protein>
    <recommendedName>
        <fullName evidence="1">Soluble ligand binding domain-containing protein</fullName>
    </recommendedName>
</protein>
<gene>
    <name evidence="2" type="ORF">S01H1_25198</name>
</gene>
<evidence type="ECO:0000313" key="2">
    <source>
        <dbReference type="EMBL" id="GAF87867.1"/>
    </source>
</evidence>
<dbReference type="Pfam" id="PF10531">
    <property type="entry name" value="SLBB"/>
    <property type="match status" value="1"/>
</dbReference>
<dbReference type="SUPFAM" id="SSF142984">
    <property type="entry name" value="Nqo1 middle domain-like"/>
    <property type="match status" value="1"/>
</dbReference>